<accession>A0A1G7VX60</accession>
<proteinExistence type="predicted"/>
<evidence type="ECO:0000313" key="2">
    <source>
        <dbReference type="Proteomes" id="UP000199296"/>
    </source>
</evidence>
<dbReference type="Proteomes" id="UP000199296">
    <property type="component" value="Unassembled WGS sequence"/>
</dbReference>
<reference evidence="1 2" key="1">
    <citation type="submission" date="2016-10" db="EMBL/GenBank/DDBJ databases">
        <authorList>
            <person name="de Groot N.N."/>
        </authorList>
    </citation>
    <scope>NUCLEOTIDE SEQUENCE [LARGE SCALE GENOMIC DNA]</scope>
    <source>
        <strain evidence="1 2">DSM 19803</strain>
    </source>
</reference>
<dbReference type="AlphaFoldDB" id="A0A1G7VX60"/>
<evidence type="ECO:0000313" key="1">
    <source>
        <dbReference type="EMBL" id="SDG63460.1"/>
    </source>
</evidence>
<gene>
    <name evidence="1" type="ORF">SAMN04488027_104173</name>
</gene>
<dbReference type="STRING" id="470826.SAMN04488027_104173"/>
<dbReference type="RefSeq" id="WP_093366580.1">
    <property type="nucleotide sequence ID" value="NZ_FNCW01000004.1"/>
</dbReference>
<protein>
    <submittedName>
        <fullName evidence="1">Uncharacterized protein</fullName>
    </submittedName>
</protein>
<organism evidence="1 2">
    <name type="scientific">Psychroflexus sediminis</name>
    <dbReference type="NCBI Taxonomy" id="470826"/>
    <lineage>
        <taxon>Bacteria</taxon>
        <taxon>Pseudomonadati</taxon>
        <taxon>Bacteroidota</taxon>
        <taxon>Flavobacteriia</taxon>
        <taxon>Flavobacteriales</taxon>
        <taxon>Flavobacteriaceae</taxon>
        <taxon>Psychroflexus</taxon>
    </lineage>
</organism>
<keyword evidence="2" id="KW-1185">Reference proteome</keyword>
<name>A0A1G7VX60_9FLAO</name>
<dbReference type="EMBL" id="FNCW01000004">
    <property type="protein sequence ID" value="SDG63460.1"/>
    <property type="molecule type" value="Genomic_DNA"/>
</dbReference>
<sequence length="98" mass="11436">MSYLSSFWRLPHPHSIGDEGQACLSKERRQAFGSRFLPLLKQTEEELQHMLQSLTGAYSWDLFFSTFGKDHLDGLKLSQSHFKEVLHPNFVTFQLKNH</sequence>